<feature type="signal peptide" evidence="1">
    <location>
        <begin position="1"/>
        <end position="33"/>
    </location>
</feature>
<feature type="chain" id="PRO_5035252162" evidence="1">
    <location>
        <begin position="34"/>
        <end position="179"/>
    </location>
</feature>
<organism evidence="2 3">
    <name type="scientific">Planobispora siamensis</name>
    <dbReference type="NCBI Taxonomy" id="936338"/>
    <lineage>
        <taxon>Bacteria</taxon>
        <taxon>Bacillati</taxon>
        <taxon>Actinomycetota</taxon>
        <taxon>Actinomycetes</taxon>
        <taxon>Streptosporangiales</taxon>
        <taxon>Streptosporangiaceae</taxon>
        <taxon>Planobispora</taxon>
    </lineage>
</organism>
<dbReference type="Proteomes" id="UP000619788">
    <property type="component" value="Unassembled WGS sequence"/>
</dbReference>
<evidence type="ECO:0000313" key="2">
    <source>
        <dbReference type="EMBL" id="GIH94734.1"/>
    </source>
</evidence>
<reference evidence="2 3" key="1">
    <citation type="submission" date="2021-01" db="EMBL/GenBank/DDBJ databases">
        <title>Whole genome shotgun sequence of Planobispora siamensis NBRC 107568.</title>
        <authorList>
            <person name="Komaki H."/>
            <person name="Tamura T."/>
        </authorList>
    </citation>
    <scope>NUCLEOTIDE SEQUENCE [LARGE SCALE GENOMIC DNA]</scope>
    <source>
        <strain evidence="2 3">NBRC 107568</strain>
    </source>
</reference>
<keyword evidence="3" id="KW-1185">Reference proteome</keyword>
<dbReference type="AlphaFoldDB" id="A0A8J3SLV4"/>
<sequence length="179" mass="19127">MKHAAVRRPGRPALVAALAGGMVLTGGVPAAHAEPVASAAPAKVEAKLGPFGYRGVEPGMSAREARATRKIVRTGGWRNCTEWDFKTGPHHRTGPDVLISRRYGVAAVFAGEGVETPRGIGIGSTRRQLERAYPNLSTAGSGYPVATVRKNPKVFYFFLLDGGRIYQMGLVLKRQDCAN</sequence>
<proteinExistence type="predicted"/>
<gene>
    <name evidence="2" type="ORF">Psi01_53640</name>
</gene>
<evidence type="ECO:0000256" key="1">
    <source>
        <dbReference type="SAM" id="SignalP"/>
    </source>
</evidence>
<protein>
    <submittedName>
        <fullName evidence="2">Uncharacterized protein</fullName>
    </submittedName>
</protein>
<dbReference type="EMBL" id="BOOJ01000046">
    <property type="protein sequence ID" value="GIH94734.1"/>
    <property type="molecule type" value="Genomic_DNA"/>
</dbReference>
<dbReference type="RefSeq" id="WP_204066854.1">
    <property type="nucleotide sequence ID" value="NZ_BOOJ01000046.1"/>
</dbReference>
<comment type="caution">
    <text evidence="2">The sequence shown here is derived from an EMBL/GenBank/DDBJ whole genome shotgun (WGS) entry which is preliminary data.</text>
</comment>
<name>A0A8J3SLV4_9ACTN</name>
<accession>A0A8J3SLV4</accession>
<keyword evidence="1" id="KW-0732">Signal</keyword>
<evidence type="ECO:0000313" key="3">
    <source>
        <dbReference type="Proteomes" id="UP000619788"/>
    </source>
</evidence>